<dbReference type="GO" id="GO:0006633">
    <property type="term" value="P:fatty acid biosynthetic process"/>
    <property type="evidence" value="ECO:0007669"/>
    <property type="project" value="InterPro"/>
</dbReference>
<dbReference type="PANTHER" id="PTHR34069">
    <property type="entry name" value="3-OXOACYL-[ACYL-CARRIER-PROTEIN] SYNTHASE 3"/>
    <property type="match status" value="1"/>
</dbReference>
<dbReference type="InterPro" id="IPR016039">
    <property type="entry name" value="Thiolase-like"/>
</dbReference>
<dbReference type="InterPro" id="IPR013751">
    <property type="entry name" value="ACP_syn_III_N"/>
</dbReference>
<name>A0A1H7XKS2_9NOCA</name>
<dbReference type="OrthoDB" id="6195581at2"/>
<dbReference type="Pfam" id="PF08545">
    <property type="entry name" value="ACP_syn_III"/>
    <property type="match status" value="1"/>
</dbReference>
<organism evidence="2 3">
    <name type="scientific">Rhodococcus maanshanensis</name>
    <dbReference type="NCBI Taxonomy" id="183556"/>
    <lineage>
        <taxon>Bacteria</taxon>
        <taxon>Bacillati</taxon>
        <taxon>Actinomycetota</taxon>
        <taxon>Actinomycetes</taxon>
        <taxon>Mycobacteriales</taxon>
        <taxon>Nocardiaceae</taxon>
        <taxon>Rhodococcus</taxon>
    </lineage>
</organism>
<proteinExistence type="predicted"/>
<dbReference type="Proteomes" id="UP000198677">
    <property type="component" value="Unassembled WGS sequence"/>
</dbReference>
<gene>
    <name evidence="2" type="ORF">SAMN05444583_13313</name>
</gene>
<feature type="domain" description="Beta-ketoacyl-[acyl-carrier-protein] synthase III N-terminal" evidence="1">
    <location>
        <begin position="84"/>
        <end position="153"/>
    </location>
</feature>
<dbReference type="PANTHER" id="PTHR34069:SF2">
    <property type="entry name" value="BETA-KETOACYL-[ACYL-CARRIER-PROTEIN] SYNTHASE III"/>
    <property type="match status" value="1"/>
</dbReference>
<dbReference type="RefSeq" id="WP_072753688.1">
    <property type="nucleotide sequence ID" value="NZ_FOAW01000033.1"/>
</dbReference>
<dbReference type="Gene3D" id="3.40.47.10">
    <property type="match status" value="1"/>
</dbReference>
<dbReference type="SUPFAM" id="SSF53901">
    <property type="entry name" value="Thiolase-like"/>
    <property type="match status" value="1"/>
</dbReference>
<keyword evidence="3" id="KW-1185">Reference proteome</keyword>
<evidence type="ECO:0000313" key="3">
    <source>
        <dbReference type="Proteomes" id="UP000198677"/>
    </source>
</evidence>
<evidence type="ECO:0000259" key="1">
    <source>
        <dbReference type="Pfam" id="PF08545"/>
    </source>
</evidence>
<reference evidence="3" key="1">
    <citation type="submission" date="2016-10" db="EMBL/GenBank/DDBJ databases">
        <authorList>
            <person name="Varghese N."/>
            <person name="Submissions S."/>
        </authorList>
    </citation>
    <scope>NUCLEOTIDE SEQUENCE [LARGE SCALE GENOMIC DNA]</scope>
    <source>
        <strain evidence="3">DSM 44675</strain>
    </source>
</reference>
<dbReference type="EMBL" id="FOAW01000033">
    <property type="protein sequence ID" value="SEM34234.1"/>
    <property type="molecule type" value="Genomic_DNA"/>
</dbReference>
<protein>
    <submittedName>
        <fullName evidence="2">3-oxoacyl-[acyl-carrier-protein] synthase-3</fullName>
    </submittedName>
</protein>
<dbReference type="AlphaFoldDB" id="A0A1H7XKS2"/>
<dbReference type="GO" id="GO:0044550">
    <property type="term" value="P:secondary metabolite biosynthetic process"/>
    <property type="evidence" value="ECO:0007669"/>
    <property type="project" value="TreeGrafter"/>
</dbReference>
<accession>A0A1H7XKS2</accession>
<dbReference type="GO" id="GO:0004315">
    <property type="term" value="F:3-oxoacyl-[acyl-carrier-protein] synthase activity"/>
    <property type="evidence" value="ECO:0007669"/>
    <property type="project" value="InterPro"/>
</dbReference>
<sequence length="300" mass="30582">MGISIKSTGMSVATATTSAIEHSARAARGAMRSAGVEPEQVDVLINTGVYRDSNLFEPAIAALIQREAGIGLEYPEGSNRSFSFDLMNGACGVLNAVQVATALLETDSAQYVLVVSGDTHPSLQRRRPAADFPFVTAGAAMLLEKTDTPSGFGPVHVAELDGTPATRGFANTAEMGVHGRSLVTVEREDGFEERLLEVAGVAAGKAIGAHEGGLDLSRAALISSRPTPGFPAALAARLGIAPEAVIGSGAVEGDAHTAALTAAYHQVDEAILAGYDTVLFVAAGAGPSAAATVYRLAPAA</sequence>
<evidence type="ECO:0000313" key="2">
    <source>
        <dbReference type="EMBL" id="SEM34234.1"/>
    </source>
</evidence>